<comment type="subcellular location">
    <subcellularLocation>
        <location evidence="1">Membrane</location>
        <topology evidence="1">Multi-pass membrane protein</topology>
    </subcellularLocation>
</comment>
<keyword evidence="5 7" id="KW-1133">Transmembrane helix</keyword>
<reference evidence="8" key="2">
    <citation type="journal article" date="2021" name="Genome Biol. Evol.">
        <title>Developing a high-quality reference genome for a parasitic bivalve with doubly uniparental inheritance (Bivalvia: Unionida).</title>
        <authorList>
            <person name="Smith C.H."/>
        </authorList>
    </citation>
    <scope>NUCLEOTIDE SEQUENCE</scope>
    <source>
        <strain evidence="8">CHS0354</strain>
        <tissue evidence="8">Mantle</tissue>
    </source>
</reference>
<proteinExistence type="inferred from homology"/>
<evidence type="ECO:0000313" key="8">
    <source>
        <dbReference type="EMBL" id="KAK3601111.1"/>
    </source>
</evidence>
<keyword evidence="3 7" id="KW-0812">Transmembrane</keyword>
<dbReference type="AlphaFoldDB" id="A0AAE0W4F1"/>
<dbReference type="Gene3D" id="1.20.1530.20">
    <property type="match status" value="1"/>
</dbReference>
<feature type="transmembrane region" description="Helical" evidence="7">
    <location>
        <begin position="99"/>
        <end position="122"/>
    </location>
</feature>
<accession>A0AAE0W4F1</accession>
<dbReference type="Pfam" id="PF01758">
    <property type="entry name" value="SBF"/>
    <property type="match status" value="1"/>
</dbReference>
<dbReference type="EMBL" id="JAEAOA010001465">
    <property type="protein sequence ID" value="KAK3601111.1"/>
    <property type="molecule type" value="Genomic_DNA"/>
</dbReference>
<evidence type="ECO:0000256" key="4">
    <source>
        <dbReference type="ARBA" id="ARBA00022847"/>
    </source>
</evidence>
<dbReference type="GO" id="GO:0016020">
    <property type="term" value="C:membrane"/>
    <property type="evidence" value="ECO:0007669"/>
    <property type="project" value="UniProtKB-SubCell"/>
</dbReference>
<dbReference type="InterPro" id="IPR038770">
    <property type="entry name" value="Na+/solute_symporter_sf"/>
</dbReference>
<feature type="transmembrane region" description="Helical" evidence="7">
    <location>
        <begin position="70"/>
        <end position="93"/>
    </location>
</feature>
<evidence type="ECO:0000256" key="3">
    <source>
        <dbReference type="ARBA" id="ARBA00022692"/>
    </source>
</evidence>
<dbReference type="InterPro" id="IPR002657">
    <property type="entry name" value="BilAc:Na_symport/Acr3"/>
</dbReference>
<evidence type="ECO:0008006" key="10">
    <source>
        <dbReference type="Google" id="ProtNLM"/>
    </source>
</evidence>
<dbReference type="PANTHER" id="PTHR10361">
    <property type="entry name" value="SODIUM-BILE ACID COTRANSPORTER"/>
    <property type="match status" value="1"/>
</dbReference>
<keyword evidence="6 7" id="KW-0472">Membrane</keyword>
<keyword evidence="9" id="KW-1185">Reference proteome</keyword>
<organism evidence="8 9">
    <name type="scientific">Potamilus streckersoni</name>
    <dbReference type="NCBI Taxonomy" id="2493646"/>
    <lineage>
        <taxon>Eukaryota</taxon>
        <taxon>Metazoa</taxon>
        <taxon>Spiralia</taxon>
        <taxon>Lophotrochozoa</taxon>
        <taxon>Mollusca</taxon>
        <taxon>Bivalvia</taxon>
        <taxon>Autobranchia</taxon>
        <taxon>Heteroconchia</taxon>
        <taxon>Palaeoheterodonta</taxon>
        <taxon>Unionida</taxon>
        <taxon>Unionoidea</taxon>
        <taxon>Unionidae</taxon>
        <taxon>Ambleminae</taxon>
        <taxon>Lampsilini</taxon>
        <taxon>Potamilus</taxon>
    </lineage>
</organism>
<dbReference type="Proteomes" id="UP001195483">
    <property type="component" value="Unassembled WGS sequence"/>
</dbReference>
<comment type="similarity">
    <text evidence="2">Belongs to the bile acid:sodium symporter (BASS) (TC 2.A.28) family.</text>
</comment>
<dbReference type="PANTHER" id="PTHR10361:SF28">
    <property type="entry name" value="P3 PROTEIN-RELATED"/>
    <property type="match status" value="1"/>
</dbReference>
<protein>
    <recommendedName>
        <fullName evidence="10">Solute carrier family 10 member 1</fullName>
    </recommendedName>
</protein>
<reference evidence="8" key="1">
    <citation type="journal article" date="2021" name="Genome Biol. Evol.">
        <title>A High-Quality Reference Genome for a Parasitic Bivalve with Doubly Uniparental Inheritance (Bivalvia: Unionida).</title>
        <authorList>
            <person name="Smith C.H."/>
        </authorList>
    </citation>
    <scope>NUCLEOTIDE SEQUENCE</scope>
    <source>
        <strain evidence="8">CHS0354</strain>
    </source>
</reference>
<evidence type="ECO:0000256" key="2">
    <source>
        <dbReference type="ARBA" id="ARBA00006528"/>
    </source>
</evidence>
<evidence type="ECO:0000256" key="1">
    <source>
        <dbReference type="ARBA" id="ARBA00004141"/>
    </source>
</evidence>
<keyword evidence="4" id="KW-0813">Transport</keyword>
<evidence type="ECO:0000313" key="9">
    <source>
        <dbReference type="Proteomes" id="UP001195483"/>
    </source>
</evidence>
<reference evidence="8" key="3">
    <citation type="submission" date="2023-05" db="EMBL/GenBank/DDBJ databases">
        <authorList>
            <person name="Smith C.H."/>
        </authorList>
    </citation>
    <scope>NUCLEOTIDE SEQUENCE</scope>
    <source>
        <strain evidence="8">CHS0354</strain>
        <tissue evidence="8">Mantle</tissue>
    </source>
</reference>
<sequence length="128" mass="14041">MAESNSSLMHESYSNVTNLTDVKLVQKFDPVVQNVIDILLMILMAMVMMALGCTIQPVEIKQQLRRPFGMGMAMFCQFILYPAMMFGLAHALQPGKWDAIGMILLGTCPGGALSNIITFWAGGNVALR</sequence>
<gene>
    <name evidence="8" type="ORF">CHS0354_024832</name>
</gene>
<dbReference type="InterPro" id="IPR004710">
    <property type="entry name" value="Bilac:Na_transpt"/>
</dbReference>
<evidence type="ECO:0000256" key="7">
    <source>
        <dbReference type="SAM" id="Phobius"/>
    </source>
</evidence>
<name>A0AAE0W4F1_9BIVA</name>
<comment type="caution">
    <text evidence="8">The sequence shown here is derived from an EMBL/GenBank/DDBJ whole genome shotgun (WGS) entry which is preliminary data.</text>
</comment>
<feature type="transmembrane region" description="Helical" evidence="7">
    <location>
        <begin position="38"/>
        <end position="58"/>
    </location>
</feature>
<evidence type="ECO:0000256" key="5">
    <source>
        <dbReference type="ARBA" id="ARBA00022989"/>
    </source>
</evidence>
<evidence type="ECO:0000256" key="6">
    <source>
        <dbReference type="ARBA" id="ARBA00023136"/>
    </source>
</evidence>
<keyword evidence="4" id="KW-0769">Symport</keyword>
<dbReference type="GO" id="GO:0015293">
    <property type="term" value="F:symporter activity"/>
    <property type="evidence" value="ECO:0007669"/>
    <property type="project" value="UniProtKB-KW"/>
</dbReference>